<feature type="domain" description="C2H2-type" evidence="1">
    <location>
        <begin position="313"/>
        <end position="337"/>
    </location>
</feature>
<dbReference type="InterPro" id="IPR013087">
    <property type="entry name" value="Znf_C2H2_type"/>
</dbReference>
<dbReference type="SUPFAM" id="SSF57667">
    <property type="entry name" value="beta-beta-alpha zinc fingers"/>
    <property type="match status" value="2"/>
</dbReference>
<protein>
    <recommendedName>
        <fullName evidence="5">C2H2-type domain-containing protein</fullName>
    </recommendedName>
</protein>
<evidence type="ECO:0000259" key="1">
    <source>
        <dbReference type="SMART" id="SM00355"/>
    </source>
</evidence>
<dbReference type="SMART" id="SM00451">
    <property type="entry name" value="ZnF_U1"/>
    <property type="match status" value="2"/>
</dbReference>
<feature type="domain" description="C2H2-type" evidence="1">
    <location>
        <begin position="196"/>
        <end position="220"/>
    </location>
</feature>
<dbReference type="GO" id="GO:0008270">
    <property type="term" value="F:zinc ion binding"/>
    <property type="evidence" value="ECO:0007669"/>
    <property type="project" value="InterPro"/>
</dbReference>
<organism evidence="3 4">
    <name type="scientific">Rhododendron griersonianum</name>
    <dbReference type="NCBI Taxonomy" id="479676"/>
    <lineage>
        <taxon>Eukaryota</taxon>
        <taxon>Viridiplantae</taxon>
        <taxon>Streptophyta</taxon>
        <taxon>Embryophyta</taxon>
        <taxon>Tracheophyta</taxon>
        <taxon>Spermatophyta</taxon>
        <taxon>Magnoliopsida</taxon>
        <taxon>eudicotyledons</taxon>
        <taxon>Gunneridae</taxon>
        <taxon>Pentapetalae</taxon>
        <taxon>asterids</taxon>
        <taxon>Ericales</taxon>
        <taxon>Ericaceae</taxon>
        <taxon>Ericoideae</taxon>
        <taxon>Rhodoreae</taxon>
        <taxon>Rhododendron</taxon>
    </lineage>
</organism>
<dbReference type="AlphaFoldDB" id="A0AAV6LE60"/>
<comment type="caution">
    <text evidence="3">The sequence shown here is derived from an EMBL/GenBank/DDBJ whole genome shotgun (WGS) entry which is preliminary data.</text>
</comment>
<accession>A0AAV6LE60</accession>
<feature type="domain" description="U1-type" evidence="2">
    <location>
        <begin position="310"/>
        <end position="344"/>
    </location>
</feature>
<feature type="domain" description="C2H2-type" evidence="1">
    <location>
        <begin position="413"/>
        <end position="437"/>
    </location>
</feature>
<dbReference type="GO" id="GO:0003676">
    <property type="term" value="F:nucleic acid binding"/>
    <property type="evidence" value="ECO:0007669"/>
    <property type="project" value="InterPro"/>
</dbReference>
<proteinExistence type="predicted"/>
<reference evidence="3" key="1">
    <citation type="submission" date="2020-08" db="EMBL/GenBank/DDBJ databases">
        <title>Plant Genome Project.</title>
        <authorList>
            <person name="Zhang R.-G."/>
        </authorList>
    </citation>
    <scope>NUCLEOTIDE SEQUENCE</scope>
    <source>
        <strain evidence="3">WSP0</strain>
        <tissue evidence="3">Leaf</tissue>
    </source>
</reference>
<evidence type="ECO:0000313" key="4">
    <source>
        <dbReference type="Proteomes" id="UP000823749"/>
    </source>
</evidence>
<dbReference type="InterPro" id="IPR036236">
    <property type="entry name" value="Znf_C2H2_sf"/>
</dbReference>
<dbReference type="Gene3D" id="3.30.160.60">
    <property type="entry name" value="Classic Zinc Finger"/>
    <property type="match status" value="2"/>
</dbReference>
<feature type="domain" description="U1-type" evidence="2">
    <location>
        <begin position="193"/>
        <end position="227"/>
    </location>
</feature>
<dbReference type="SMART" id="SM00355">
    <property type="entry name" value="ZnF_C2H2"/>
    <property type="match status" value="3"/>
</dbReference>
<dbReference type="Proteomes" id="UP000823749">
    <property type="component" value="Chromosome 2"/>
</dbReference>
<keyword evidence="4" id="KW-1185">Reference proteome</keyword>
<evidence type="ECO:0000259" key="2">
    <source>
        <dbReference type="SMART" id="SM00451"/>
    </source>
</evidence>
<evidence type="ECO:0000313" key="3">
    <source>
        <dbReference type="EMBL" id="KAG5563011.1"/>
    </source>
</evidence>
<name>A0AAV6LE60_9ERIC</name>
<sequence>MENGNTFSHQALQGDIFENTLGARELMLLREMEKKRIREEIITSGLLRRRELEAEVIREMMMDGEIGAGSVDVGLSLKDPLWNPELQGYGLGERQIGLGRQQQQQGENYGRTSVVGCTEGGGVLGAFPFQRDPKAVLANRIATEPTEDVSKGQVIPSAKPLDSGVSGIKRKSEATITECVEDTPSLGLSKKLRQEWTCSLCQVPATCEQGLKDHFRGRKHKTKEQGLKNHFQGRRHKAKEKIIEAATKLVNKNAEYSDALVEESEYSNELGINLAKPLDSGVSGIKRKSEATITECVEDAPSHGLSKKLRQEWTCSLCQVPATCEQSLKDHFRGRKHKAKERAKAETTKPVNKNADNSEALVEESEYSNELGMNDVDAVDSGVKLKGELKNANDGAEVSENEITTGSNVGCTFWCNACKFGTNTEEEMTVHRMEKRHVTLWQESGGGVTAKKTMPDEMQYICKTNGAAAEGKEESD</sequence>
<dbReference type="PANTHER" id="PTHR47487">
    <property type="entry name" value="OS06G0651300 PROTEIN-RELATED"/>
    <property type="match status" value="1"/>
</dbReference>
<evidence type="ECO:0008006" key="5">
    <source>
        <dbReference type="Google" id="ProtNLM"/>
    </source>
</evidence>
<dbReference type="InterPro" id="IPR003604">
    <property type="entry name" value="Matrin/U1-like-C_Znf_C2H2"/>
</dbReference>
<dbReference type="EMBL" id="JACTNZ010000002">
    <property type="protein sequence ID" value="KAG5563011.1"/>
    <property type="molecule type" value="Genomic_DNA"/>
</dbReference>
<gene>
    <name evidence="3" type="ORF">RHGRI_005678</name>
</gene>
<dbReference type="Pfam" id="PF12874">
    <property type="entry name" value="zf-met"/>
    <property type="match status" value="2"/>
</dbReference>
<dbReference type="PANTHER" id="PTHR47487:SF8">
    <property type="entry name" value="OS08G0270900 PROTEIN"/>
    <property type="match status" value="1"/>
</dbReference>